<dbReference type="NCBIfam" id="NF033710">
    <property type="entry name" value="T9SS_OM_PorV"/>
    <property type="match status" value="1"/>
</dbReference>
<keyword evidence="4" id="KW-1185">Reference proteome</keyword>
<dbReference type="EMBL" id="SZVO01000009">
    <property type="protein sequence ID" value="TKT90540.1"/>
    <property type="molecule type" value="Genomic_DNA"/>
</dbReference>
<name>A0A4U6D041_9BACT</name>
<reference evidence="3 4" key="1">
    <citation type="submission" date="2019-05" db="EMBL/GenBank/DDBJ databases">
        <title>Dyadobacter AR-3-8 sp. nov., isolated from arctic soil.</title>
        <authorList>
            <person name="Chaudhary D.K."/>
        </authorList>
    </citation>
    <scope>NUCLEOTIDE SEQUENCE [LARGE SCALE GENOMIC DNA]</scope>
    <source>
        <strain evidence="3 4">AR-3-8</strain>
    </source>
</reference>
<dbReference type="InterPro" id="IPR045741">
    <property type="entry name" value="PorV"/>
</dbReference>
<feature type="chain" id="PRO_5020673653" evidence="1">
    <location>
        <begin position="22"/>
        <end position="366"/>
    </location>
</feature>
<keyword evidence="1" id="KW-0732">Signal</keyword>
<dbReference type="OrthoDB" id="9758448at2"/>
<evidence type="ECO:0000313" key="3">
    <source>
        <dbReference type="EMBL" id="TKT90540.1"/>
    </source>
</evidence>
<dbReference type="Gene3D" id="2.40.160.60">
    <property type="entry name" value="Outer membrane protein transport protein (OMPP1/FadL/TodX)"/>
    <property type="match status" value="1"/>
</dbReference>
<dbReference type="Proteomes" id="UP000304900">
    <property type="component" value="Unassembled WGS sequence"/>
</dbReference>
<accession>A0A4U6D041</accession>
<evidence type="ECO:0000259" key="2">
    <source>
        <dbReference type="Pfam" id="PF19572"/>
    </source>
</evidence>
<dbReference type="RefSeq" id="WP_137341708.1">
    <property type="nucleotide sequence ID" value="NZ_BSQH01000002.1"/>
</dbReference>
<organism evidence="3 4">
    <name type="scientific">Dyadobacter frigoris</name>
    <dbReference type="NCBI Taxonomy" id="2576211"/>
    <lineage>
        <taxon>Bacteria</taxon>
        <taxon>Pseudomonadati</taxon>
        <taxon>Bacteroidota</taxon>
        <taxon>Cytophagia</taxon>
        <taxon>Cytophagales</taxon>
        <taxon>Spirosomataceae</taxon>
        <taxon>Dyadobacter</taxon>
    </lineage>
</organism>
<gene>
    <name evidence="3" type="primary">porV</name>
    <name evidence="3" type="ORF">FDK13_19625</name>
</gene>
<sequence>MKKPLLSGCLFVFLTGTKLIAQISGNGAAIPYTPVPFLIISPDARSSAMGETGVASSPDANATYWNAAKLTFAERDFGASVSYTPWLPKLVDNLWLGYASVYKKIGKGQAIAGSVNYYKDGGGYSTDSKHPYDISLNATYARQLGRNFSMGLTMKYISSNLAGQGFVSGTAVETSNVIAADISAFYRKQIINDPNGKNLTYTFGAVLSNLGGKVSYGPAYRSGYIPTTFKLGGGVSISPNVSNRFNFIVDASKLLIPTNSLNVNNQSAFQGMIKSFSDAPGGLKEELEEVALSFGGEYWYKSAFALRAGYHTESKNKTNLKYATVGAGLLILKNYGADFSYMIPVVKGSPYSETMRFTISAYLGKI</sequence>
<dbReference type="Pfam" id="PF19572">
    <property type="entry name" value="PorV"/>
    <property type="match status" value="1"/>
</dbReference>
<dbReference type="AlphaFoldDB" id="A0A4U6D041"/>
<proteinExistence type="predicted"/>
<dbReference type="InterPro" id="IPR047799">
    <property type="entry name" value="T9SS_OM_PorV"/>
</dbReference>
<comment type="caution">
    <text evidence="3">The sequence shown here is derived from an EMBL/GenBank/DDBJ whole genome shotgun (WGS) entry which is preliminary data.</text>
</comment>
<feature type="domain" description="Type IX secretion system protein PorV" evidence="2">
    <location>
        <begin position="33"/>
        <end position="259"/>
    </location>
</feature>
<protein>
    <submittedName>
        <fullName evidence="3">Type IX secretion system outer membrane channel protein PorV</fullName>
    </submittedName>
</protein>
<dbReference type="NCBIfam" id="NF033709">
    <property type="entry name" value="PorV_fam"/>
    <property type="match status" value="1"/>
</dbReference>
<evidence type="ECO:0000313" key="4">
    <source>
        <dbReference type="Proteomes" id="UP000304900"/>
    </source>
</evidence>
<evidence type="ECO:0000256" key="1">
    <source>
        <dbReference type="SAM" id="SignalP"/>
    </source>
</evidence>
<feature type="signal peptide" evidence="1">
    <location>
        <begin position="1"/>
        <end position="21"/>
    </location>
</feature>